<feature type="non-terminal residue" evidence="1">
    <location>
        <position position="66"/>
    </location>
</feature>
<dbReference type="AlphaFoldDB" id="K1UJH8"/>
<organism evidence="1">
    <name type="scientific">human gut metagenome</name>
    <dbReference type="NCBI Taxonomy" id="408170"/>
    <lineage>
        <taxon>unclassified sequences</taxon>
        <taxon>metagenomes</taxon>
        <taxon>organismal metagenomes</taxon>
    </lineage>
</organism>
<dbReference type="EMBL" id="AJWY01001105">
    <property type="protein sequence ID" value="EKC80239.1"/>
    <property type="molecule type" value="Genomic_DNA"/>
</dbReference>
<proteinExistence type="predicted"/>
<comment type="caution">
    <text evidence="1">The sequence shown here is derived from an EMBL/GenBank/DDBJ whole genome shotgun (WGS) entry which is preliminary data.</text>
</comment>
<gene>
    <name evidence="1" type="ORF">LEA_01595</name>
</gene>
<name>K1UJH8_9ZZZZ</name>
<protein>
    <submittedName>
        <fullName evidence="1">ATP-dependent transcriptional regulator</fullName>
    </submittedName>
</protein>
<evidence type="ECO:0000313" key="1">
    <source>
        <dbReference type="EMBL" id="EKC80239.1"/>
    </source>
</evidence>
<sequence>MGHYAEMEKYYRSLPEAEILASPSLMQGMSMLCALAMDYEGSERWYGELQAFAERCGRQDAAGKQA</sequence>
<accession>K1UJH8</accession>
<reference evidence="1" key="1">
    <citation type="journal article" date="2013" name="Environ. Microbiol.">
        <title>Microbiota from the distal guts of lean and obese adolescents exhibit partial functional redundancy besides clear differences in community structure.</title>
        <authorList>
            <person name="Ferrer M."/>
            <person name="Ruiz A."/>
            <person name="Lanza F."/>
            <person name="Haange S.B."/>
            <person name="Oberbach A."/>
            <person name="Till H."/>
            <person name="Bargiela R."/>
            <person name="Campoy C."/>
            <person name="Segura M.T."/>
            <person name="Richter M."/>
            <person name="von Bergen M."/>
            <person name="Seifert J."/>
            <person name="Suarez A."/>
        </authorList>
    </citation>
    <scope>NUCLEOTIDE SEQUENCE</scope>
</reference>